<gene>
    <name evidence="2" type="ORF">DERP_010669</name>
</gene>
<proteinExistence type="predicted"/>
<evidence type="ECO:0000256" key="1">
    <source>
        <dbReference type="SAM" id="MobiDB-lite"/>
    </source>
</evidence>
<dbReference type="EMBL" id="NJHN03000059">
    <property type="protein sequence ID" value="KAH9419457.1"/>
    <property type="molecule type" value="Genomic_DNA"/>
</dbReference>
<evidence type="ECO:0000313" key="2">
    <source>
        <dbReference type="EMBL" id="KAH9419457.1"/>
    </source>
</evidence>
<comment type="caution">
    <text evidence="2">The sequence shown here is derived from an EMBL/GenBank/DDBJ whole genome shotgun (WGS) entry which is preliminary data.</text>
</comment>
<evidence type="ECO:0000313" key="3">
    <source>
        <dbReference type="Proteomes" id="UP000887458"/>
    </source>
</evidence>
<feature type="region of interest" description="Disordered" evidence="1">
    <location>
        <begin position="1"/>
        <end position="21"/>
    </location>
</feature>
<reference evidence="2 3" key="1">
    <citation type="journal article" date="2018" name="J. Allergy Clin. Immunol.">
        <title>High-quality assembly of Dermatophagoides pteronyssinus genome and transcriptome reveals a wide range of novel allergens.</title>
        <authorList>
            <person name="Liu X.Y."/>
            <person name="Yang K.Y."/>
            <person name="Wang M.Q."/>
            <person name="Kwok J.S."/>
            <person name="Zeng X."/>
            <person name="Yang Z."/>
            <person name="Xiao X.J."/>
            <person name="Lau C.P."/>
            <person name="Li Y."/>
            <person name="Huang Z.M."/>
            <person name="Ba J.G."/>
            <person name="Yim A.K."/>
            <person name="Ouyang C.Y."/>
            <person name="Ngai S.M."/>
            <person name="Chan T.F."/>
            <person name="Leung E.L."/>
            <person name="Liu L."/>
            <person name="Liu Z.G."/>
            <person name="Tsui S.K."/>
        </authorList>
    </citation>
    <scope>NUCLEOTIDE SEQUENCE [LARGE SCALE GENOMIC DNA]</scope>
    <source>
        <strain evidence="2">Derp</strain>
    </source>
</reference>
<reference evidence="2 3" key="2">
    <citation type="journal article" date="2022" name="Mol. Biol. Evol.">
        <title>Comparative Genomics Reveals Insights into the Divergent Evolution of Astigmatic Mites and Household Pest Adaptations.</title>
        <authorList>
            <person name="Xiong Q."/>
            <person name="Wan A.T."/>
            <person name="Liu X."/>
            <person name="Fung C.S."/>
            <person name="Xiao X."/>
            <person name="Malainual N."/>
            <person name="Hou J."/>
            <person name="Wang L."/>
            <person name="Wang M."/>
            <person name="Yang K.Y."/>
            <person name="Cui Y."/>
            <person name="Leung E.L."/>
            <person name="Nong W."/>
            <person name="Shin S.K."/>
            <person name="Au S.W."/>
            <person name="Jeong K.Y."/>
            <person name="Chew F.T."/>
            <person name="Hui J.H."/>
            <person name="Leung T.F."/>
            <person name="Tungtrongchitr A."/>
            <person name="Zhong N."/>
            <person name="Liu Z."/>
            <person name="Tsui S.K."/>
        </authorList>
    </citation>
    <scope>NUCLEOTIDE SEQUENCE [LARGE SCALE GENOMIC DNA]</scope>
    <source>
        <strain evidence="2">Derp</strain>
    </source>
</reference>
<organism evidence="2 3">
    <name type="scientific">Dermatophagoides pteronyssinus</name>
    <name type="common">European house dust mite</name>
    <dbReference type="NCBI Taxonomy" id="6956"/>
    <lineage>
        <taxon>Eukaryota</taxon>
        <taxon>Metazoa</taxon>
        <taxon>Ecdysozoa</taxon>
        <taxon>Arthropoda</taxon>
        <taxon>Chelicerata</taxon>
        <taxon>Arachnida</taxon>
        <taxon>Acari</taxon>
        <taxon>Acariformes</taxon>
        <taxon>Sarcoptiformes</taxon>
        <taxon>Astigmata</taxon>
        <taxon>Psoroptidia</taxon>
        <taxon>Analgoidea</taxon>
        <taxon>Pyroglyphidae</taxon>
        <taxon>Dermatophagoidinae</taxon>
        <taxon>Dermatophagoides</taxon>
    </lineage>
</organism>
<name>A0ABQ8JAQ0_DERPT</name>
<dbReference type="Proteomes" id="UP000887458">
    <property type="component" value="Unassembled WGS sequence"/>
</dbReference>
<keyword evidence="3" id="KW-1185">Reference proteome</keyword>
<sequence>MMMVVGRRRHHNRCGGGGGGGAKCRTTNILCVYLIKCVIKQVGKNKDCMFRLQTAATTKKLLEINV</sequence>
<accession>A0ABQ8JAQ0</accession>
<protein>
    <submittedName>
        <fullName evidence="2">Uncharacterized protein</fullName>
    </submittedName>
</protein>
<feature type="compositionally biased region" description="Basic residues" evidence="1">
    <location>
        <begin position="1"/>
        <end position="13"/>
    </location>
</feature>